<accession>U6GJU5</accession>
<evidence type="ECO:0000313" key="4">
    <source>
        <dbReference type="Proteomes" id="UP000018050"/>
    </source>
</evidence>
<dbReference type="GO" id="GO:0003779">
    <property type="term" value="F:actin binding"/>
    <property type="evidence" value="ECO:0007669"/>
    <property type="project" value="InterPro"/>
</dbReference>
<evidence type="ECO:0000313" key="3">
    <source>
        <dbReference type="EMBL" id="CDI80445.1"/>
    </source>
</evidence>
<dbReference type="GO" id="GO:0008179">
    <property type="term" value="F:adenylate cyclase binding"/>
    <property type="evidence" value="ECO:0007669"/>
    <property type="project" value="TreeGrafter"/>
</dbReference>
<dbReference type="InterPro" id="IPR036223">
    <property type="entry name" value="CAP_C_sf"/>
</dbReference>
<dbReference type="PANTHER" id="PTHR10652:SF0">
    <property type="entry name" value="ADENYLYL CYCLASE-ASSOCIATED PROTEIN"/>
    <property type="match status" value="1"/>
</dbReference>
<protein>
    <submittedName>
        <fullName evidence="3">Adenylyl cyclase associated protein, putative</fullName>
    </submittedName>
</protein>
<dbReference type="GeneID" id="25268351"/>
<dbReference type="Pfam" id="PF08603">
    <property type="entry name" value="CAP_C"/>
    <property type="match status" value="1"/>
</dbReference>
<dbReference type="EMBL" id="HG671211">
    <property type="protein sequence ID" value="CDI80445.1"/>
    <property type="molecule type" value="Genomic_DNA"/>
</dbReference>
<reference evidence="3" key="1">
    <citation type="submission" date="2013-10" db="EMBL/GenBank/DDBJ databases">
        <title>Genomic analysis of the causative agents of coccidiosis in chickens.</title>
        <authorList>
            <person name="Reid A.J."/>
            <person name="Blake D."/>
            <person name="Billington K."/>
            <person name="Browne H."/>
            <person name="Dunn M."/>
            <person name="Hung S."/>
            <person name="Kawahara F."/>
            <person name="Miranda-Saavedra D."/>
            <person name="Mourier T."/>
            <person name="Nagra H."/>
            <person name="Otto T.D."/>
            <person name="Rawlings N."/>
            <person name="Sanchez A."/>
            <person name="Sanders M."/>
            <person name="Subramaniam C."/>
            <person name="Tay Y."/>
            <person name="Dear P."/>
            <person name="Doerig C."/>
            <person name="Gruber A."/>
            <person name="Parkinson J."/>
            <person name="Shirley M."/>
            <person name="Wan K.L."/>
            <person name="Berriman M."/>
            <person name="Tomley F."/>
            <person name="Pain A."/>
        </authorList>
    </citation>
    <scope>NUCLEOTIDE SEQUENCE</scope>
    <source>
        <strain evidence="3">Houghton</strain>
    </source>
</reference>
<keyword evidence="4" id="KW-1185">Reference proteome</keyword>
<dbReference type="InterPro" id="IPR017901">
    <property type="entry name" value="C-CAP_CF_C-like"/>
</dbReference>
<dbReference type="OrthoDB" id="1601at2759"/>
<name>U6GJU5_EIMAC</name>
<dbReference type="InterPro" id="IPR006599">
    <property type="entry name" value="CARP_motif"/>
</dbReference>
<sequence length="173" mass="19095">MSGSAAAGGGNGARIVLERDTWLVEKFENPPEVQKLSEGQMKQKVQVRDCRGLALQVEPKMNSLILDSCSDTRVCVNSLIASVEIVNCKKIKLQVLGSVPSISIDKSQKVDLFLSNESREVEITSSKSSEMNLNVPLEGEEGDWQEIAIPEQFHHKLKPDGKLHTRVSDLYSC</sequence>
<dbReference type="OMA" id="SCKSGDM"/>
<dbReference type="Proteomes" id="UP000018050">
    <property type="component" value="Unassembled WGS sequence"/>
</dbReference>
<dbReference type="InterPro" id="IPR013912">
    <property type="entry name" value="Adenylate_cyclase-assoc_CAP_C"/>
</dbReference>
<dbReference type="VEuPathDB" id="ToxoDB:EAH_00002810"/>
<organism evidence="3 4">
    <name type="scientific">Eimeria acervulina</name>
    <name type="common">Coccidian parasite</name>
    <dbReference type="NCBI Taxonomy" id="5801"/>
    <lineage>
        <taxon>Eukaryota</taxon>
        <taxon>Sar</taxon>
        <taxon>Alveolata</taxon>
        <taxon>Apicomplexa</taxon>
        <taxon>Conoidasida</taxon>
        <taxon>Coccidia</taxon>
        <taxon>Eucoccidiorida</taxon>
        <taxon>Eimeriorina</taxon>
        <taxon>Eimeriidae</taxon>
        <taxon>Eimeria</taxon>
    </lineage>
</organism>
<evidence type="ECO:0000256" key="1">
    <source>
        <dbReference type="ARBA" id="ARBA00007659"/>
    </source>
</evidence>
<dbReference type="GO" id="GO:0007015">
    <property type="term" value="P:actin filament organization"/>
    <property type="evidence" value="ECO:0007669"/>
    <property type="project" value="TreeGrafter"/>
</dbReference>
<dbReference type="InterPro" id="IPR016098">
    <property type="entry name" value="CAP/MinC_C"/>
</dbReference>
<dbReference type="PROSITE" id="PS51329">
    <property type="entry name" value="C_CAP_COFACTOR_C"/>
    <property type="match status" value="1"/>
</dbReference>
<dbReference type="PANTHER" id="PTHR10652">
    <property type="entry name" value="ADENYLYL CYCLASE-ASSOCIATED PROTEIN"/>
    <property type="match status" value="1"/>
</dbReference>
<dbReference type="AlphaFoldDB" id="U6GJU5"/>
<dbReference type="Gene3D" id="2.160.20.70">
    <property type="match status" value="1"/>
</dbReference>
<dbReference type="SUPFAM" id="SSF69340">
    <property type="entry name" value="C-terminal domain of adenylylcyclase associated protein"/>
    <property type="match status" value="1"/>
</dbReference>
<comment type="similarity">
    <text evidence="1">Belongs to the CAP family.</text>
</comment>
<dbReference type="GO" id="GO:0019933">
    <property type="term" value="P:cAMP-mediated signaling"/>
    <property type="evidence" value="ECO:0007669"/>
    <property type="project" value="TreeGrafter"/>
</dbReference>
<dbReference type="InterPro" id="IPR001837">
    <property type="entry name" value="Adenylate_cyclase-assoc_CAP"/>
</dbReference>
<dbReference type="RefSeq" id="XP_013249614.1">
    <property type="nucleotide sequence ID" value="XM_013394160.1"/>
</dbReference>
<dbReference type="GO" id="GO:0005737">
    <property type="term" value="C:cytoplasm"/>
    <property type="evidence" value="ECO:0007669"/>
    <property type="project" value="TreeGrafter"/>
</dbReference>
<evidence type="ECO:0000259" key="2">
    <source>
        <dbReference type="PROSITE" id="PS51329"/>
    </source>
</evidence>
<reference evidence="3" key="2">
    <citation type="submission" date="2013-10" db="EMBL/GenBank/DDBJ databases">
        <authorList>
            <person name="Aslett M."/>
        </authorList>
    </citation>
    <scope>NUCLEOTIDE SEQUENCE</scope>
    <source>
        <strain evidence="3">Houghton</strain>
    </source>
</reference>
<proteinExistence type="inferred from homology"/>
<gene>
    <name evidence="3" type="ORF">EAH_00002810</name>
</gene>
<feature type="domain" description="C-CAP/cofactor C-like" evidence="2">
    <location>
        <begin position="9"/>
        <end position="149"/>
    </location>
</feature>
<dbReference type="SMART" id="SM00673">
    <property type="entry name" value="CARP"/>
    <property type="match status" value="2"/>
</dbReference>